<dbReference type="EMBL" id="SJKA01000006">
    <property type="protein sequence ID" value="TCC32164.1"/>
    <property type="molecule type" value="Genomic_DNA"/>
</dbReference>
<evidence type="ECO:0000313" key="1">
    <source>
        <dbReference type="EMBL" id="TCC32164.1"/>
    </source>
</evidence>
<dbReference type="RefSeq" id="WP_131289795.1">
    <property type="nucleotide sequence ID" value="NZ_SJKA01000006.1"/>
</dbReference>
<reference evidence="1 2" key="1">
    <citation type="submission" date="2019-02" db="EMBL/GenBank/DDBJ databases">
        <title>Kribbella capetownensis sp. nov. and Kribbella speibonae sp. nov., isolated from soil.</title>
        <authorList>
            <person name="Curtis S.M."/>
            <person name="Norton I."/>
            <person name="Everest G.J."/>
            <person name="Meyers P.R."/>
        </authorList>
    </citation>
    <scope>NUCLEOTIDE SEQUENCE [LARGE SCALE GENOMIC DNA]</scope>
    <source>
        <strain evidence="1 2">DSM 27082</strain>
    </source>
</reference>
<accession>A0A4R0IJ21</accession>
<protein>
    <submittedName>
        <fullName evidence="1">Uncharacterized protein</fullName>
    </submittedName>
</protein>
<evidence type="ECO:0000313" key="2">
    <source>
        <dbReference type="Proteomes" id="UP000292695"/>
    </source>
</evidence>
<sequence length="90" mass="9868">MSAMLAENARAVPATVASRAVTAADNRLSGTTKRRSELIVREVNRLEGRALFGFQAVQNIRQKIVRVFEARQQVGFARGLAGGMNPRNDK</sequence>
<keyword evidence="2" id="KW-1185">Reference proteome</keyword>
<dbReference type="AlphaFoldDB" id="A0A4R0IJ21"/>
<organism evidence="1 2">
    <name type="scientific">Kribbella sindirgiensis</name>
    <dbReference type="NCBI Taxonomy" id="1124744"/>
    <lineage>
        <taxon>Bacteria</taxon>
        <taxon>Bacillati</taxon>
        <taxon>Actinomycetota</taxon>
        <taxon>Actinomycetes</taxon>
        <taxon>Propionibacteriales</taxon>
        <taxon>Kribbellaceae</taxon>
        <taxon>Kribbella</taxon>
    </lineage>
</organism>
<comment type="caution">
    <text evidence="1">The sequence shown here is derived from an EMBL/GenBank/DDBJ whole genome shotgun (WGS) entry which is preliminary data.</text>
</comment>
<name>A0A4R0IJ21_9ACTN</name>
<proteinExistence type="predicted"/>
<gene>
    <name evidence="1" type="ORF">E0H50_18220</name>
</gene>
<dbReference type="Proteomes" id="UP000292695">
    <property type="component" value="Unassembled WGS sequence"/>
</dbReference>